<dbReference type="SUPFAM" id="SSF48452">
    <property type="entry name" value="TPR-like"/>
    <property type="match status" value="1"/>
</dbReference>
<feature type="signal peptide" evidence="6">
    <location>
        <begin position="1"/>
        <end position="22"/>
    </location>
</feature>
<evidence type="ECO:0000256" key="5">
    <source>
        <dbReference type="ARBA" id="ARBA00023237"/>
    </source>
</evidence>
<evidence type="ECO:0000256" key="6">
    <source>
        <dbReference type="SAM" id="SignalP"/>
    </source>
</evidence>
<evidence type="ECO:0000313" key="9">
    <source>
        <dbReference type="Proteomes" id="UP000664795"/>
    </source>
</evidence>
<comment type="caution">
    <text evidence="8">The sequence shown here is derived from an EMBL/GenBank/DDBJ whole genome shotgun (WGS) entry which is preliminary data.</text>
</comment>
<dbReference type="Pfam" id="PF07980">
    <property type="entry name" value="SusD_RagB"/>
    <property type="match status" value="1"/>
</dbReference>
<evidence type="ECO:0000256" key="3">
    <source>
        <dbReference type="ARBA" id="ARBA00022729"/>
    </source>
</evidence>
<feature type="chain" id="PRO_5037072982" evidence="6">
    <location>
        <begin position="23"/>
        <end position="556"/>
    </location>
</feature>
<evidence type="ECO:0000259" key="7">
    <source>
        <dbReference type="Pfam" id="PF07980"/>
    </source>
</evidence>
<dbReference type="EMBL" id="JAFMYU010000008">
    <property type="protein sequence ID" value="MBO0931794.1"/>
    <property type="molecule type" value="Genomic_DNA"/>
</dbReference>
<dbReference type="RefSeq" id="WP_207335756.1">
    <property type="nucleotide sequence ID" value="NZ_JAFMYU010000008.1"/>
</dbReference>
<dbReference type="Proteomes" id="UP000664795">
    <property type="component" value="Unassembled WGS sequence"/>
</dbReference>
<keyword evidence="3 6" id="KW-0732">Signal</keyword>
<reference evidence="8 9" key="1">
    <citation type="submission" date="2021-03" db="EMBL/GenBank/DDBJ databases">
        <title>Fibrella sp. HMF5036 genome sequencing and assembly.</title>
        <authorList>
            <person name="Kang H."/>
            <person name="Kim H."/>
            <person name="Bae S."/>
            <person name="Joh K."/>
        </authorList>
    </citation>
    <scope>NUCLEOTIDE SEQUENCE [LARGE SCALE GENOMIC DNA]</scope>
    <source>
        <strain evidence="8 9">HMF5036</strain>
    </source>
</reference>
<dbReference type="GO" id="GO:0009279">
    <property type="term" value="C:cell outer membrane"/>
    <property type="evidence" value="ECO:0007669"/>
    <property type="project" value="UniProtKB-SubCell"/>
</dbReference>
<evidence type="ECO:0000256" key="2">
    <source>
        <dbReference type="ARBA" id="ARBA00006275"/>
    </source>
</evidence>
<dbReference type="InterPro" id="IPR012944">
    <property type="entry name" value="SusD_RagB_dom"/>
</dbReference>
<evidence type="ECO:0000313" key="8">
    <source>
        <dbReference type="EMBL" id="MBO0931794.1"/>
    </source>
</evidence>
<dbReference type="AlphaFoldDB" id="A0A939JY75"/>
<sequence>MLKKSYTVLAMSTLLLASQACQNDLEKIVNTNQPSVDVLSSEVAIVQLAKGGIYQNGFANLYSSVDDGLGGNFLANGYGMHEAMGDVIYIPWGNFNFKYADNPTSITLEDGKVVNMPIGTTQPNELRTRNSRGYGASNTMLLEWTYMYFLNNATNVILDKVGTTTFTGDADTKRKTLQAWSYWWKGYAYSRIGSLYAAGIVTDKPNETNSKFLTNVQMVAEGNKNFDKAAEILKGLKIGGAYTDVMSLLIPGFVQSGKGVVPSPEAWIRSINTYKARNLVANKRVKDMTAADWQSVSDLTKAGIQSGDPVFLMKTYSDNNKSAIDKDYGWVGAYSATDGGQTFYISERLIQDFRTGDKRLAQNFDLLESPEVNRRGRGLGFGTRWQLLDGGAGLANVNTYVHLADYGKDDIYLAGSYEENQLLQAEALIRSGKISDGVKLIDAVRTYQGAGMAPLSATLTADKAAEEIRSERRIALFLRGLAFYDARRMGVIDDVSKGGGRKNAVVVVPASFAKSGKIEFQTKATINYNYLSYFDVPGNEIEFNEPSAGSAPIKLD</sequence>
<dbReference type="PROSITE" id="PS51257">
    <property type="entry name" value="PROKAR_LIPOPROTEIN"/>
    <property type="match status" value="1"/>
</dbReference>
<evidence type="ECO:0000256" key="1">
    <source>
        <dbReference type="ARBA" id="ARBA00004442"/>
    </source>
</evidence>
<name>A0A939JY75_9BACT</name>
<feature type="domain" description="RagB/SusD" evidence="7">
    <location>
        <begin position="422"/>
        <end position="544"/>
    </location>
</feature>
<keyword evidence="9" id="KW-1185">Reference proteome</keyword>
<evidence type="ECO:0000256" key="4">
    <source>
        <dbReference type="ARBA" id="ARBA00023136"/>
    </source>
</evidence>
<dbReference type="InterPro" id="IPR011990">
    <property type="entry name" value="TPR-like_helical_dom_sf"/>
</dbReference>
<gene>
    <name evidence="8" type="ORF">J2I48_12365</name>
</gene>
<dbReference type="Gene3D" id="1.25.40.390">
    <property type="match status" value="1"/>
</dbReference>
<keyword evidence="4" id="KW-0472">Membrane</keyword>
<protein>
    <submittedName>
        <fullName evidence="8">RagB/SusD family nutrient uptake outer membrane protein</fullName>
    </submittedName>
</protein>
<keyword evidence="5" id="KW-0998">Cell outer membrane</keyword>
<comment type="similarity">
    <text evidence="2">Belongs to the SusD family.</text>
</comment>
<accession>A0A939JY75</accession>
<proteinExistence type="inferred from homology"/>
<comment type="subcellular location">
    <subcellularLocation>
        <location evidence="1">Cell outer membrane</location>
    </subcellularLocation>
</comment>
<organism evidence="8 9">
    <name type="scientific">Fibrella aquatilis</name>
    <dbReference type="NCBI Taxonomy" id="2817059"/>
    <lineage>
        <taxon>Bacteria</taxon>
        <taxon>Pseudomonadati</taxon>
        <taxon>Bacteroidota</taxon>
        <taxon>Cytophagia</taxon>
        <taxon>Cytophagales</taxon>
        <taxon>Spirosomataceae</taxon>
        <taxon>Fibrella</taxon>
    </lineage>
</organism>